<gene>
    <name evidence="2" type="ORF">AXF42_Ash004729</name>
</gene>
<keyword evidence="3" id="KW-1185">Reference proteome</keyword>
<reference evidence="2 3" key="1">
    <citation type="journal article" date="2017" name="Nature">
        <title>The Apostasia genome and the evolution of orchids.</title>
        <authorList>
            <person name="Zhang G.Q."/>
            <person name="Liu K.W."/>
            <person name="Li Z."/>
            <person name="Lohaus R."/>
            <person name="Hsiao Y.Y."/>
            <person name="Niu S.C."/>
            <person name="Wang J.Y."/>
            <person name="Lin Y.C."/>
            <person name="Xu Q."/>
            <person name="Chen L.J."/>
            <person name="Yoshida K."/>
            <person name="Fujiwara S."/>
            <person name="Wang Z.W."/>
            <person name="Zhang Y.Q."/>
            <person name="Mitsuda N."/>
            <person name="Wang M."/>
            <person name="Liu G.H."/>
            <person name="Pecoraro L."/>
            <person name="Huang H.X."/>
            <person name="Xiao X.J."/>
            <person name="Lin M."/>
            <person name="Wu X.Y."/>
            <person name="Wu W.L."/>
            <person name="Chen Y.Y."/>
            <person name="Chang S.B."/>
            <person name="Sakamoto S."/>
            <person name="Ohme-Takagi M."/>
            <person name="Yagi M."/>
            <person name="Zeng S.J."/>
            <person name="Shen C.Y."/>
            <person name="Yeh C.M."/>
            <person name="Luo Y.B."/>
            <person name="Tsai W.C."/>
            <person name="Van de Peer Y."/>
            <person name="Liu Z.J."/>
        </authorList>
    </citation>
    <scope>NUCLEOTIDE SEQUENCE [LARGE SCALE GENOMIC DNA]</scope>
    <source>
        <strain evidence="3">cv. Shenzhen</strain>
        <tissue evidence="2">Stem</tissue>
    </source>
</reference>
<keyword evidence="1 2" id="KW-0413">Isomerase</keyword>
<dbReference type="InterPro" id="IPR020103">
    <property type="entry name" value="PsdUridine_synth_cat_dom_sf"/>
</dbReference>
<dbReference type="PANTHER" id="PTHR11142:SF9">
    <property type="entry name" value="TRNA PSEUDOURIDINE SYNTHASE-RELATED"/>
    <property type="match status" value="1"/>
</dbReference>
<evidence type="ECO:0000313" key="2">
    <source>
        <dbReference type="EMBL" id="PKA67237.1"/>
    </source>
</evidence>
<organism evidence="2 3">
    <name type="scientific">Apostasia shenzhenica</name>
    <dbReference type="NCBI Taxonomy" id="1088818"/>
    <lineage>
        <taxon>Eukaryota</taxon>
        <taxon>Viridiplantae</taxon>
        <taxon>Streptophyta</taxon>
        <taxon>Embryophyta</taxon>
        <taxon>Tracheophyta</taxon>
        <taxon>Spermatophyta</taxon>
        <taxon>Magnoliopsida</taxon>
        <taxon>Liliopsida</taxon>
        <taxon>Asparagales</taxon>
        <taxon>Orchidaceae</taxon>
        <taxon>Apostasioideae</taxon>
        <taxon>Apostasia</taxon>
    </lineage>
</organism>
<accession>A0A2I0BHF8</accession>
<protein>
    <submittedName>
        <fullName evidence="2">tRNA pseudouridine synthase</fullName>
        <ecNumber evidence="2">5.4.99.12</ecNumber>
    </submittedName>
</protein>
<dbReference type="GO" id="GO:0031119">
    <property type="term" value="P:tRNA pseudouridine synthesis"/>
    <property type="evidence" value="ECO:0007669"/>
    <property type="project" value="TreeGrafter"/>
</dbReference>
<dbReference type="Proteomes" id="UP000236161">
    <property type="component" value="Unassembled WGS sequence"/>
</dbReference>
<dbReference type="GO" id="GO:1990481">
    <property type="term" value="P:mRNA pseudouridine synthesis"/>
    <property type="evidence" value="ECO:0007669"/>
    <property type="project" value="TreeGrafter"/>
</dbReference>
<dbReference type="EC" id="5.4.99.12" evidence="2"/>
<dbReference type="Gene3D" id="3.30.70.580">
    <property type="entry name" value="Pseudouridine synthase I, catalytic domain, N-terminal subdomain"/>
    <property type="match status" value="1"/>
</dbReference>
<evidence type="ECO:0000256" key="1">
    <source>
        <dbReference type="ARBA" id="ARBA00023235"/>
    </source>
</evidence>
<dbReference type="AlphaFoldDB" id="A0A2I0BHF8"/>
<sequence>MAVSSLRLPISPCLFANTCSLRSYRFRPLLHGIPRTPRYFCSFCPSTFPDTAKWRWESCRKKKVILRVGYVGTGYKGLQMQRFDSIPTIEAELESAIFKAGGIRDSNYGDLQKIGWARSSRTDKGVRLNFFNVLIYLFFDSSTNFVTV</sequence>
<dbReference type="STRING" id="1088818.A0A2I0BHF8"/>
<dbReference type="EMBL" id="KZ451883">
    <property type="protein sequence ID" value="PKA67237.1"/>
    <property type="molecule type" value="Genomic_DNA"/>
</dbReference>
<dbReference type="GO" id="GO:0160147">
    <property type="term" value="F:tRNA pseudouridine(38-40) synthase activity"/>
    <property type="evidence" value="ECO:0007669"/>
    <property type="project" value="UniProtKB-EC"/>
</dbReference>
<dbReference type="PANTHER" id="PTHR11142">
    <property type="entry name" value="PSEUDOURIDYLATE SYNTHASE"/>
    <property type="match status" value="1"/>
</dbReference>
<dbReference type="GO" id="GO:0003723">
    <property type="term" value="F:RNA binding"/>
    <property type="evidence" value="ECO:0007669"/>
    <property type="project" value="InterPro"/>
</dbReference>
<dbReference type="InterPro" id="IPR020094">
    <property type="entry name" value="TruA/RsuA/RluB/E/F_N"/>
</dbReference>
<name>A0A2I0BHF8_9ASPA</name>
<dbReference type="InterPro" id="IPR001406">
    <property type="entry name" value="PsdUridine_synth_TruA"/>
</dbReference>
<evidence type="ECO:0000313" key="3">
    <source>
        <dbReference type="Proteomes" id="UP000236161"/>
    </source>
</evidence>
<proteinExistence type="predicted"/>
<dbReference type="GO" id="GO:0005634">
    <property type="term" value="C:nucleus"/>
    <property type="evidence" value="ECO:0007669"/>
    <property type="project" value="TreeGrafter"/>
</dbReference>
<dbReference type="SUPFAM" id="SSF55120">
    <property type="entry name" value="Pseudouridine synthase"/>
    <property type="match status" value="1"/>
</dbReference>
<dbReference type="OrthoDB" id="10256309at2759"/>